<protein>
    <submittedName>
        <fullName evidence="10">Neutrophil cytosolic factor 1</fullName>
    </submittedName>
</protein>
<dbReference type="GO" id="GO:0005737">
    <property type="term" value="C:cytoplasm"/>
    <property type="evidence" value="ECO:0000318"/>
    <property type="project" value="GO_Central"/>
</dbReference>
<feature type="region of interest" description="Disordered" evidence="7">
    <location>
        <begin position="287"/>
        <end position="452"/>
    </location>
</feature>
<dbReference type="Pfam" id="PF08944">
    <property type="entry name" value="p47_phox_C"/>
    <property type="match status" value="1"/>
</dbReference>
<feature type="compositionally biased region" description="Polar residues" evidence="7">
    <location>
        <begin position="307"/>
        <end position="324"/>
    </location>
</feature>
<dbReference type="Ensembl" id="ENSLOCT00000002211.1">
    <property type="protein sequence ID" value="ENSLOCP00000002206.1"/>
    <property type="gene ID" value="ENSLOCG00000001899.1"/>
</dbReference>
<evidence type="ECO:0000256" key="6">
    <source>
        <dbReference type="PROSITE-ProRule" id="PRU00192"/>
    </source>
</evidence>
<dbReference type="Pfam" id="PF16621">
    <property type="entry name" value="NCF1_PBR_AIR"/>
    <property type="match status" value="1"/>
</dbReference>
<dbReference type="InterPro" id="IPR051228">
    <property type="entry name" value="NADPH_Oxidase/PX-Domain"/>
</dbReference>
<dbReference type="EMBL" id="AHAT01005629">
    <property type="status" value="NOT_ANNOTATED_CDS"/>
    <property type="molecule type" value="Genomic_DNA"/>
</dbReference>
<dbReference type="PRINTS" id="PR00452">
    <property type="entry name" value="SH3DOMAIN"/>
</dbReference>
<evidence type="ECO:0000256" key="1">
    <source>
        <dbReference type="ARBA" id="ARBA00004496"/>
    </source>
</evidence>
<evidence type="ECO:0000256" key="5">
    <source>
        <dbReference type="ARBA" id="ARBA00022737"/>
    </source>
</evidence>
<organism evidence="10 11">
    <name type="scientific">Lepisosteus oculatus</name>
    <name type="common">Spotted gar</name>
    <dbReference type="NCBI Taxonomy" id="7918"/>
    <lineage>
        <taxon>Eukaryota</taxon>
        <taxon>Metazoa</taxon>
        <taxon>Chordata</taxon>
        <taxon>Craniata</taxon>
        <taxon>Vertebrata</taxon>
        <taxon>Euteleostomi</taxon>
        <taxon>Actinopterygii</taxon>
        <taxon>Neopterygii</taxon>
        <taxon>Holostei</taxon>
        <taxon>Semionotiformes</taxon>
        <taxon>Lepisosteidae</taxon>
        <taxon>Lepisosteus</taxon>
    </lineage>
</organism>
<dbReference type="GO" id="GO:0045730">
    <property type="term" value="P:respiratory burst"/>
    <property type="evidence" value="ECO:0000318"/>
    <property type="project" value="GO_Central"/>
</dbReference>
<sequence>MGEIYIRHVELLGFERRFIPSQHYVYMLLVKWSDQSEKLIYRKYPEIYTFHRSLTELFPIEAGEIDAKDRIIPALPAPKWFDNQKATETRQGTLAEYCHSLISLPPKISRCELVRSFFRVRQEDESPPSSLPFKRNETYLMQKDKSRTNTSEITGPIILETYRAIADYSKSTKYELDLQAGDHVEIVEKNDNGWWFCQCESRRGWVPASYLEPLESPDETEEPEPNYEGELYITTNSYTAVEDDELTLGEGETIEVIHKLLDGWWVVRKGEETGHYPSMFLRAKGEKLDTTRNENLRKAPPPRRSTIRNAQSIHSRGRQRITQDTYRRNSRRYLQHRDPRGPRQQASQPRSSQPEVSQPRSSQPEVSQPRSSQSEASQPEVSQPRASQPEVSQPRASQPEVSPPQSPAKTQPVLQEKQMNNGNGSPSTIDPTPPPAQEPQGGLPTVPPRPSRELILERCTEHTRKKVSIRSAS</sequence>
<evidence type="ECO:0000313" key="11">
    <source>
        <dbReference type="Proteomes" id="UP000018468"/>
    </source>
</evidence>
<feature type="domain" description="SH3" evidence="8">
    <location>
        <begin position="227"/>
        <end position="286"/>
    </location>
</feature>
<dbReference type="Bgee" id="ENSLOCG00000001899">
    <property type="expression patterns" value="Expressed in bone element and 13 other cell types or tissues"/>
</dbReference>
<dbReference type="GeneID" id="102689753"/>
<dbReference type="GO" id="GO:0016176">
    <property type="term" value="F:superoxide-generating NADPH oxidase activator activity"/>
    <property type="evidence" value="ECO:0000318"/>
    <property type="project" value="GO_Central"/>
</dbReference>
<dbReference type="eggNOG" id="KOG4773">
    <property type="taxonomic scope" value="Eukaryota"/>
</dbReference>
<keyword evidence="11" id="KW-1185">Reference proteome</keyword>
<dbReference type="Gene3D" id="3.30.1520.10">
    <property type="entry name" value="Phox-like domain"/>
    <property type="match status" value="1"/>
</dbReference>
<dbReference type="PRINTS" id="PR00498">
    <property type="entry name" value="P47PHOX"/>
</dbReference>
<evidence type="ECO:0000256" key="4">
    <source>
        <dbReference type="ARBA" id="ARBA00022553"/>
    </source>
</evidence>
<evidence type="ECO:0000256" key="3">
    <source>
        <dbReference type="ARBA" id="ARBA00022490"/>
    </source>
</evidence>
<dbReference type="Proteomes" id="UP000018468">
    <property type="component" value="Linkage group LG22"/>
</dbReference>
<dbReference type="PROSITE" id="PS50002">
    <property type="entry name" value="SH3"/>
    <property type="match status" value="2"/>
</dbReference>
<dbReference type="GO" id="GO:0035091">
    <property type="term" value="F:phosphatidylinositol binding"/>
    <property type="evidence" value="ECO:0007669"/>
    <property type="project" value="InterPro"/>
</dbReference>
<dbReference type="Gene3D" id="2.30.30.40">
    <property type="entry name" value="SH3 Domains"/>
    <property type="match status" value="2"/>
</dbReference>
<dbReference type="SUPFAM" id="SSF64268">
    <property type="entry name" value="PX domain"/>
    <property type="match status" value="1"/>
</dbReference>
<dbReference type="Pfam" id="PF07653">
    <property type="entry name" value="SH3_2"/>
    <property type="match status" value="1"/>
</dbReference>
<feature type="domain" description="SH3" evidence="8">
    <location>
        <begin position="157"/>
        <end position="216"/>
    </location>
</feature>
<evidence type="ECO:0000256" key="7">
    <source>
        <dbReference type="SAM" id="MobiDB-lite"/>
    </source>
</evidence>
<dbReference type="InParanoid" id="W5M1E8"/>
<evidence type="ECO:0000256" key="2">
    <source>
        <dbReference type="ARBA" id="ARBA00022443"/>
    </source>
</evidence>
<evidence type="ECO:0000259" key="9">
    <source>
        <dbReference type="PROSITE" id="PS50195"/>
    </source>
</evidence>
<dbReference type="Pfam" id="PF00018">
    <property type="entry name" value="SH3_1"/>
    <property type="match status" value="1"/>
</dbReference>
<dbReference type="InterPro" id="IPR001452">
    <property type="entry name" value="SH3_domain"/>
</dbReference>
<reference evidence="10" key="2">
    <citation type="submission" date="2025-08" db="UniProtKB">
        <authorList>
            <consortium name="Ensembl"/>
        </authorList>
    </citation>
    <scope>IDENTIFICATION</scope>
</reference>
<dbReference type="InterPro" id="IPR032136">
    <property type="entry name" value="NCF1_PBR/AIR"/>
</dbReference>
<feature type="compositionally biased region" description="Polar residues" evidence="7">
    <location>
        <begin position="355"/>
        <end position="400"/>
    </location>
</feature>
<dbReference type="InterPro" id="IPR001683">
    <property type="entry name" value="PX_dom"/>
</dbReference>
<dbReference type="AlphaFoldDB" id="W5M1E8"/>
<dbReference type="InterPro" id="IPR015039">
    <property type="entry name" value="NCF1_C"/>
</dbReference>
<dbReference type="PANTHER" id="PTHR15706:SF6">
    <property type="entry name" value="NEUTROPHIL CYTOSOL FACTOR 1-RELATED"/>
    <property type="match status" value="1"/>
</dbReference>
<dbReference type="InterPro" id="IPR035757">
    <property type="entry name" value="NCF1_SH3_2"/>
</dbReference>
<dbReference type="InterPro" id="IPR034909">
    <property type="entry name" value="PX_p47phox"/>
</dbReference>
<dbReference type="SUPFAM" id="SSF50044">
    <property type="entry name" value="SH3-domain"/>
    <property type="match status" value="2"/>
</dbReference>
<keyword evidence="4" id="KW-0597">Phosphoprotein</keyword>
<reference evidence="10" key="3">
    <citation type="submission" date="2025-09" db="UniProtKB">
        <authorList>
            <consortium name="Ensembl"/>
        </authorList>
    </citation>
    <scope>IDENTIFICATION</scope>
</reference>
<reference evidence="11" key="1">
    <citation type="submission" date="2011-12" db="EMBL/GenBank/DDBJ databases">
        <title>The Draft Genome of Lepisosteus oculatus.</title>
        <authorList>
            <consortium name="The Broad Institute Genome Assembly &amp; Analysis Group"/>
            <consortium name="Computational R&amp;D Group"/>
            <consortium name="and Sequencing Platform"/>
            <person name="Di Palma F."/>
            <person name="Alfoldi J."/>
            <person name="Johnson J."/>
            <person name="Berlin A."/>
            <person name="Gnerre S."/>
            <person name="Jaffe D."/>
            <person name="MacCallum I."/>
            <person name="Young S."/>
            <person name="Walker B.J."/>
            <person name="Lander E.S."/>
            <person name="Lindblad-Toh K."/>
        </authorList>
    </citation>
    <scope>NUCLEOTIDE SEQUENCE [LARGE SCALE GENOMIC DNA]</scope>
</reference>
<name>W5M1E8_LEPOC</name>
<dbReference type="Pfam" id="PF00787">
    <property type="entry name" value="PX"/>
    <property type="match status" value="1"/>
</dbReference>
<evidence type="ECO:0000313" key="10">
    <source>
        <dbReference type="Ensembl" id="ENSLOCP00000002206.1"/>
    </source>
</evidence>
<dbReference type="CDD" id="cd06887">
    <property type="entry name" value="PX_p47phox"/>
    <property type="match status" value="1"/>
</dbReference>
<dbReference type="CDD" id="cd12022">
    <property type="entry name" value="SH3_p47phox_2"/>
    <property type="match status" value="1"/>
</dbReference>
<keyword evidence="3" id="KW-0963">Cytoplasm</keyword>
<feature type="compositionally biased region" description="Basic and acidic residues" evidence="7">
    <location>
        <begin position="287"/>
        <end position="297"/>
    </location>
</feature>
<dbReference type="FunFam" id="2.30.30.40:FF:000127">
    <property type="entry name" value="neutrophil cytosol factor 1"/>
    <property type="match status" value="1"/>
</dbReference>
<dbReference type="OrthoDB" id="10255964at2759"/>
<dbReference type="SMART" id="SM00326">
    <property type="entry name" value="SH3"/>
    <property type="match status" value="2"/>
</dbReference>
<keyword evidence="2 6" id="KW-0728">SH3 domain</keyword>
<dbReference type="PROSITE" id="PS50195">
    <property type="entry name" value="PX"/>
    <property type="match status" value="1"/>
</dbReference>
<dbReference type="OMA" id="ASNTHTW"/>
<dbReference type="KEGG" id="loc:102689753"/>
<evidence type="ECO:0000259" key="8">
    <source>
        <dbReference type="PROSITE" id="PS50002"/>
    </source>
</evidence>
<dbReference type="InterPro" id="IPR036871">
    <property type="entry name" value="PX_dom_sf"/>
</dbReference>
<dbReference type="FunFam" id="3.30.1520.10:FF:000023">
    <property type="entry name" value="Neutrophil cytosol factor 1"/>
    <property type="match status" value="1"/>
</dbReference>
<feature type="domain" description="PX" evidence="9">
    <location>
        <begin position="4"/>
        <end position="125"/>
    </location>
</feature>
<dbReference type="GO" id="GO:0042554">
    <property type="term" value="P:superoxide anion generation"/>
    <property type="evidence" value="ECO:0000318"/>
    <property type="project" value="GO_Central"/>
</dbReference>
<proteinExistence type="predicted"/>
<dbReference type="InterPro" id="IPR001655">
    <property type="entry name" value="P47PHOX"/>
</dbReference>
<dbReference type="STRING" id="7918.ENSLOCP00000002206"/>
<comment type="subcellular location">
    <subcellularLocation>
        <location evidence="1">Cytoplasm</location>
    </subcellularLocation>
</comment>
<keyword evidence="5" id="KW-0677">Repeat</keyword>
<dbReference type="FunFam" id="2.30.30.40:FF:000121">
    <property type="entry name" value="Neutrophil cytosol factor 1"/>
    <property type="match status" value="1"/>
</dbReference>
<feature type="compositionally biased region" description="Polar residues" evidence="7">
    <location>
        <begin position="407"/>
        <end position="430"/>
    </location>
</feature>
<dbReference type="GO" id="GO:0043020">
    <property type="term" value="C:NADPH oxidase complex"/>
    <property type="evidence" value="ECO:0000318"/>
    <property type="project" value="GO_Central"/>
</dbReference>
<dbReference type="SMART" id="SM00312">
    <property type="entry name" value="PX"/>
    <property type="match status" value="1"/>
</dbReference>
<feature type="compositionally biased region" description="Low complexity" evidence="7">
    <location>
        <begin position="342"/>
        <end position="354"/>
    </location>
</feature>
<dbReference type="PANTHER" id="PTHR15706">
    <property type="entry name" value="SH3 MULTIPLE DOMAIN"/>
    <property type="match status" value="1"/>
</dbReference>
<dbReference type="EMBL" id="AHAT01005628">
    <property type="status" value="NOT_ANNOTATED_CDS"/>
    <property type="molecule type" value="Genomic_DNA"/>
</dbReference>
<accession>W5M1E8</accession>
<dbReference type="InterPro" id="IPR036028">
    <property type="entry name" value="SH3-like_dom_sf"/>
</dbReference>
<dbReference type="GeneTree" id="ENSGT00940000160014"/>
<dbReference type="CTD" id="653361"/>